<feature type="transmembrane region" description="Helical" evidence="2">
    <location>
        <begin position="466"/>
        <end position="489"/>
    </location>
</feature>
<dbReference type="AlphaFoldDB" id="A0A9N8D953"/>
<keyword evidence="4" id="KW-1185">Reference proteome</keyword>
<evidence type="ECO:0000313" key="3">
    <source>
        <dbReference type="EMBL" id="CAB9498857.1"/>
    </source>
</evidence>
<dbReference type="Pfam" id="PF01554">
    <property type="entry name" value="MatE"/>
    <property type="match status" value="2"/>
</dbReference>
<feature type="transmembrane region" description="Helical" evidence="2">
    <location>
        <begin position="240"/>
        <end position="261"/>
    </location>
</feature>
<dbReference type="OrthoDB" id="2126698at2759"/>
<dbReference type="GO" id="GO:0016020">
    <property type="term" value="C:membrane"/>
    <property type="evidence" value="ECO:0007669"/>
    <property type="project" value="InterPro"/>
</dbReference>
<protein>
    <submittedName>
        <fullName evidence="3">Toxin extrusion protein 1</fullName>
    </submittedName>
</protein>
<accession>A0A9N8D953</accession>
<gene>
    <name evidence="3" type="ORF">SEMRO_47_G027780.1</name>
</gene>
<feature type="transmembrane region" description="Helical" evidence="2">
    <location>
        <begin position="334"/>
        <end position="351"/>
    </location>
</feature>
<sequence>MTRLSFGASDGAVEEAIHSNIPTENLSPHATSEDENCDQINGSYKQANDDGFHFLHEASMLLNIALPSVVTQLSVLFVFPQTASAVGLEFGTEELAGFSLGSLVGNLTCLSVMVGALTAADTLMPRAFANGRDAEMGRLAIRGFVMCCLLLIPPIIPLCTMMESIFDALGQSPVAASLASKWIRIYLLGVPAMLIFRCLQSFLNAQHQVMPLVVGSTVACFVIHPAFLKLLLPTMGFEGSALAISLTQYAMAMIVLVYLLAKPVHKSETWPGLSWEYIQEAIRLEPVLQFLSLSLGGVLSLSEWWFWATVCFIVGSFGIVPLCVHTIAYNLVPLLFMIPLGISIGLTVRMGNAISTNVKKAKIMAAWCMAFTVVVGAVVAILLFHFRVAIARLFSDDPEVIQGCQDIWPKLCYYVFMLYIFGINSAIHRALGLQWRMAAIIFVCLWLFTLPTIVVVAIWNRGGLDAVWSILPCFYTLMQILLALSYLTLDWDQIAKQIREKEVENMLLEGHAQTKAKKDQLPNEDTPLLYSSC</sequence>
<reference evidence="3" key="1">
    <citation type="submission" date="2020-06" db="EMBL/GenBank/DDBJ databases">
        <authorList>
            <consortium name="Plant Systems Biology data submission"/>
        </authorList>
    </citation>
    <scope>NUCLEOTIDE SEQUENCE</scope>
    <source>
        <strain evidence="3">D6</strain>
    </source>
</reference>
<dbReference type="GO" id="GO:0015297">
    <property type="term" value="F:antiporter activity"/>
    <property type="evidence" value="ECO:0007669"/>
    <property type="project" value="InterPro"/>
</dbReference>
<dbReference type="PANTHER" id="PTHR11206">
    <property type="entry name" value="MULTIDRUG RESISTANCE PROTEIN"/>
    <property type="match status" value="1"/>
</dbReference>
<evidence type="ECO:0000256" key="2">
    <source>
        <dbReference type="SAM" id="Phobius"/>
    </source>
</evidence>
<feature type="transmembrane region" description="Helical" evidence="2">
    <location>
        <begin position="209"/>
        <end position="228"/>
    </location>
</feature>
<feature type="transmembrane region" description="Helical" evidence="2">
    <location>
        <begin position="139"/>
        <end position="158"/>
    </location>
</feature>
<organism evidence="3 4">
    <name type="scientific">Seminavis robusta</name>
    <dbReference type="NCBI Taxonomy" id="568900"/>
    <lineage>
        <taxon>Eukaryota</taxon>
        <taxon>Sar</taxon>
        <taxon>Stramenopiles</taxon>
        <taxon>Ochrophyta</taxon>
        <taxon>Bacillariophyta</taxon>
        <taxon>Bacillariophyceae</taxon>
        <taxon>Bacillariophycidae</taxon>
        <taxon>Naviculales</taxon>
        <taxon>Naviculaceae</taxon>
        <taxon>Seminavis</taxon>
    </lineage>
</organism>
<keyword evidence="2" id="KW-0472">Membrane</keyword>
<dbReference type="InterPro" id="IPR002528">
    <property type="entry name" value="MATE_fam"/>
</dbReference>
<feature type="transmembrane region" description="Helical" evidence="2">
    <location>
        <begin position="407"/>
        <end position="427"/>
    </location>
</feature>
<feature type="transmembrane region" description="Helical" evidence="2">
    <location>
        <begin position="439"/>
        <end position="460"/>
    </location>
</feature>
<feature type="transmembrane region" description="Helical" evidence="2">
    <location>
        <begin position="60"/>
        <end position="79"/>
    </location>
</feature>
<name>A0A9N8D953_9STRA</name>
<feature type="transmembrane region" description="Helical" evidence="2">
    <location>
        <begin position="304"/>
        <end position="328"/>
    </location>
</feature>
<keyword evidence="2" id="KW-1133">Transmembrane helix</keyword>
<dbReference type="GO" id="GO:0042910">
    <property type="term" value="F:xenobiotic transmembrane transporter activity"/>
    <property type="evidence" value="ECO:0007669"/>
    <property type="project" value="InterPro"/>
</dbReference>
<proteinExistence type="inferred from homology"/>
<dbReference type="Proteomes" id="UP001153069">
    <property type="component" value="Unassembled WGS sequence"/>
</dbReference>
<feature type="transmembrane region" description="Helical" evidence="2">
    <location>
        <begin position="99"/>
        <end position="119"/>
    </location>
</feature>
<dbReference type="EMBL" id="CAICTM010000047">
    <property type="protein sequence ID" value="CAB9498857.1"/>
    <property type="molecule type" value="Genomic_DNA"/>
</dbReference>
<comment type="caution">
    <text evidence="3">The sequence shown here is derived from an EMBL/GenBank/DDBJ whole genome shotgun (WGS) entry which is preliminary data.</text>
</comment>
<keyword evidence="2" id="KW-0812">Transmembrane</keyword>
<evidence type="ECO:0000256" key="1">
    <source>
        <dbReference type="ARBA" id="ARBA00010199"/>
    </source>
</evidence>
<evidence type="ECO:0000313" key="4">
    <source>
        <dbReference type="Proteomes" id="UP001153069"/>
    </source>
</evidence>
<feature type="transmembrane region" description="Helical" evidence="2">
    <location>
        <begin position="363"/>
        <end position="387"/>
    </location>
</feature>
<comment type="similarity">
    <text evidence="1">Belongs to the multi antimicrobial extrusion (MATE) (TC 2.A.66.1) family.</text>
</comment>